<dbReference type="Pfam" id="PF18701">
    <property type="entry name" value="DUF5641"/>
    <property type="match status" value="1"/>
</dbReference>
<evidence type="ECO:0000313" key="2">
    <source>
        <dbReference type="Proteomes" id="UP000694867"/>
    </source>
</evidence>
<name>A0AAJ7L5P3_9ACAR</name>
<sequence length="164" mass="19014">MYSDNAGAYKRAAVDLQEISRLQQEAASQESMTHDGTEWTFNIAKAPPLCQVWDTEVIEVLTPMHFLIVETTDRLRESELSAKSRRSEMLAIWRHRKKVVEDVWEGWQDEYVSLLRSFHQETPSKNSSLDVGRVVIVKDNNTPRLFWKSARVEKLNISGSSYRE</sequence>
<proteinExistence type="predicted"/>
<dbReference type="AlphaFoldDB" id="A0AAJ7L5P3"/>
<dbReference type="GeneID" id="108864148"/>
<evidence type="ECO:0000313" key="3">
    <source>
        <dbReference type="RefSeq" id="XP_018494701.1"/>
    </source>
</evidence>
<organism evidence="2 3">
    <name type="scientific">Galendromus occidentalis</name>
    <name type="common">western predatory mite</name>
    <dbReference type="NCBI Taxonomy" id="34638"/>
    <lineage>
        <taxon>Eukaryota</taxon>
        <taxon>Metazoa</taxon>
        <taxon>Ecdysozoa</taxon>
        <taxon>Arthropoda</taxon>
        <taxon>Chelicerata</taxon>
        <taxon>Arachnida</taxon>
        <taxon>Acari</taxon>
        <taxon>Parasitiformes</taxon>
        <taxon>Mesostigmata</taxon>
        <taxon>Gamasina</taxon>
        <taxon>Phytoseioidea</taxon>
        <taxon>Phytoseiidae</taxon>
        <taxon>Typhlodrominae</taxon>
        <taxon>Galendromus</taxon>
    </lineage>
</organism>
<dbReference type="InterPro" id="IPR040676">
    <property type="entry name" value="DUF5641"/>
</dbReference>
<gene>
    <name evidence="3" type="primary">LOC108864148</name>
</gene>
<evidence type="ECO:0000259" key="1">
    <source>
        <dbReference type="Pfam" id="PF18701"/>
    </source>
</evidence>
<dbReference type="RefSeq" id="XP_018494701.1">
    <property type="nucleotide sequence ID" value="XM_018639185.1"/>
</dbReference>
<accession>A0AAJ7L5P3</accession>
<reference evidence="3" key="1">
    <citation type="submission" date="2025-08" db="UniProtKB">
        <authorList>
            <consortium name="RefSeq"/>
        </authorList>
    </citation>
    <scope>IDENTIFICATION</scope>
</reference>
<protein>
    <submittedName>
        <fullName evidence="3">Uncharacterized protein LOC108864148</fullName>
    </submittedName>
</protein>
<feature type="domain" description="DUF5641" evidence="1">
    <location>
        <begin position="93"/>
        <end position="156"/>
    </location>
</feature>
<keyword evidence="2" id="KW-1185">Reference proteome</keyword>
<dbReference type="KEGG" id="goe:108864148"/>
<dbReference type="Proteomes" id="UP000694867">
    <property type="component" value="Unplaced"/>
</dbReference>